<keyword evidence="3" id="KW-1185">Reference proteome</keyword>
<feature type="domain" description="Schlafen AlbA-2" evidence="1">
    <location>
        <begin position="14"/>
        <end position="127"/>
    </location>
</feature>
<dbReference type="InterPro" id="IPR007421">
    <property type="entry name" value="Schlafen_AlbA_2_dom"/>
</dbReference>
<sequence length="274" mass="30128">MNEADLLPILARGEDSRHQFKRDETNADSIAAELAAFANSGGGLLLLGVDDNGKVTGLDAANVRRLNQLISNAASQNVRPPVHPTTENIQTAQGIVIAVTVPNGLSKPYLDSQGRIWVKSGSDKRHVTAREEIQRLFQRSGLIYADVIPVEGTSAADIDEKAFNDYFNRRYGQLPDQPLPQALQNIGLGDGQELTLAGLLLFGKHPQRYRPAFMVKAVAFPGTSLASHHYLDSEDIDGTLLEQYQRSLGFIKRNLHHVQRDQNFNSLGLLEVPE</sequence>
<dbReference type="EMBL" id="BAABBP010000013">
    <property type="protein sequence ID" value="GAA3994918.1"/>
    <property type="molecule type" value="Genomic_DNA"/>
</dbReference>
<evidence type="ECO:0000313" key="3">
    <source>
        <dbReference type="Proteomes" id="UP001501627"/>
    </source>
</evidence>
<protein>
    <recommendedName>
        <fullName evidence="1">Schlafen AlbA-2 domain-containing protein</fullName>
    </recommendedName>
</protein>
<reference evidence="3" key="1">
    <citation type="journal article" date="2019" name="Int. J. Syst. Evol. Microbiol.">
        <title>The Global Catalogue of Microorganisms (GCM) 10K type strain sequencing project: providing services to taxonomists for standard genome sequencing and annotation.</title>
        <authorList>
            <consortium name="The Broad Institute Genomics Platform"/>
            <consortium name="The Broad Institute Genome Sequencing Center for Infectious Disease"/>
            <person name="Wu L."/>
            <person name="Ma J."/>
        </authorList>
    </citation>
    <scope>NUCLEOTIDE SEQUENCE [LARGE SCALE GENOMIC DNA]</scope>
    <source>
        <strain evidence="3">JCM 17561</strain>
    </source>
</reference>
<accession>A0ABP7RBT1</accession>
<proteinExistence type="predicted"/>
<evidence type="ECO:0000313" key="2">
    <source>
        <dbReference type="EMBL" id="GAA3994918.1"/>
    </source>
</evidence>
<comment type="caution">
    <text evidence="2">The sequence shown here is derived from an EMBL/GenBank/DDBJ whole genome shotgun (WGS) entry which is preliminary data.</text>
</comment>
<dbReference type="Pfam" id="PF04326">
    <property type="entry name" value="SLFN_AlbA_2"/>
    <property type="match status" value="1"/>
</dbReference>
<dbReference type="PANTHER" id="PTHR30595:SF6">
    <property type="entry name" value="SCHLAFEN ALBA-2 DOMAIN-CONTAINING PROTEIN"/>
    <property type="match status" value="1"/>
</dbReference>
<dbReference type="PANTHER" id="PTHR30595">
    <property type="entry name" value="GLPR-RELATED TRANSCRIPTIONAL REPRESSOR"/>
    <property type="match status" value="1"/>
</dbReference>
<dbReference type="Gene3D" id="3.30.950.30">
    <property type="entry name" value="Schlafen, AAA domain"/>
    <property type="match status" value="1"/>
</dbReference>
<dbReference type="RefSeq" id="WP_344869432.1">
    <property type="nucleotide sequence ID" value="NZ_BAABBP010000013.1"/>
</dbReference>
<organism evidence="2 3">
    <name type="scientific">Comamonas faecalis</name>
    <dbReference type="NCBI Taxonomy" id="1387849"/>
    <lineage>
        <taxon>Bacteria</taxon>
        <taxon>Pseudomonadati</taxon>
        <taxon>Pseudomonadota</taxon>
        <taxon>Betaproteobacteria</taxon>
        <taxon>Burkholderiales</taxon>
        <taxon>Comamonadaceae</taxon>
        <taxon>Comamonas</taxon>
    </lineage>
</organism>
<dbReference type="InterPro" id="IPR038461">
    <property type="entry name" value="Schlafen_AlbA_2_dom_sf"/>
</dbReference>
<name>A0ABP7RBT1_9BURK</name>
<gene>
    <name evidence="2" type="ORF">GCM10022279_18170</name>
</gene>
<dbReference type="Proteomes" id="UP001501627">
    <property type="component" value="Unassembled WGS sequence"/>
</dbReference>
<evidence type="ECO:0000259" key="1">
    <source>
        <dbReference type="Pfam" id="PF04326"/>
    </source>
</evidence>